<dbReference type="GeneID" id="55820024"/>
<dbReference type="RefSeq" id="WP_176963847.1">
    <property type="nucleotide sequence ID" value="NZ_CP058215.1"/>
</dbReference>
<keyword evidence="1" id="KW-1133">Transmembrane helix</keyword>
<reference evidence="2 3" key="1">
    <citation type="submission" date="2020-06" db="EMBL/GenBank/DDBJ databases">
        <title>Methanolobus halotolerans sp. nov., isolated from a saline lake Tus in Siberia.</title>
        <authorList>
            <person name="Shen Y."/>
            <person name="Chen S.-C."/>
            <person name="Lai M.-C."/>
            <person name="Huang H.-H."/>
            <person name="Chiu H.-H."/>
            <person name="Tang S.-L."/>
            <person name="Rogozin D.Y."/>
            <person name="Degermendzhy A.G."/>
        </authorList>
    </citation>
    <scope>NUCLEOTIDE SEQUENCE [LARGE SCALE GENOMIC DNA]</scope>
    <source>
        <strain evidence="2 3">DSM 21339</strain>
    </source>
</reference>
<dbReference type="Pfam" id="PF23960">
    <property type="entry name" value="DUF7289"/>
    <property type="match status" value="1"/>
</dbReference>
<keyword evidence="3" id="KW-1185">Reference proteome</keyword>
<dbReference type="Proteomes" id="UP000509594">
    <property type="component" value="Chromosome"/>
</dbReference>
<dbReference type="InterPro" id="IPR055713">
    <property type="entry name" value="DUF7289"/>
</dbReference>
<dbReference type="EMBL" id="CP058215">
    <property type="protein sequence ID" value="QLC48784.1"/>
    <property type="molecule type" value="Genomic_DNA"/>
</dbReference>
<dbReference type="KEGG" id="mzi:HWN40_00075"/>
<keyword evidence="1" id="KW-0812">Transmembrane</keyword>
<dbReference type="AlphaFoldDB" id="A0A7D5I382"/>
<evidence type="ECO:0000256" key="1">
    <source>
        <dbReference type="SAM" id="Phobius"/>
    </source>
</evidence>
<keyword evidence="1" id="KW-0472">Membrane</keyword>
<feature type="transmembrane region" description="Helical" evidence="1">
    <location>
        <begin position="9"/>
        <end position="34"/>
    </location>
</feature>
<name>A0A7D5I382_9EURY</name>
<evidence type="ECO:0000313" key="2">
    <source>
        <dbReference type="EMBL" id="QLC48784.1"/>
    </source>
</evidence>
<gene>
    <name evidence="2" type="ORF">HWN40_00075</name>
</gene>
<proteinExistence type="predicted"/>
<evidence type="ECO:0000313" key="3">
    <source>
        <dbReference type="Proteomes" id="UP000509594"/>
    </source>
</evidence>
<dbReference type="OrthoDB" id="148042at2157"/>
<organism evidence="2 3">
    <name type="scientific">Methanolobus zinderi</name>
    <dbReference type="NCBI Taxonomy" id="536044"/>
    <lineage>
        <taxon>Archaea</taxon>
        <taxon>Methanobacteriati</taxon>
        <taxon>Methanobacteriota</taxon>
        <taxon>Stenosarchaea group</taxon>
        <taxon>Methanomicrobia</taxon>
        <taxon>Methanosarcinales</taxon>
        <taxon>Methanosarcinaceae</taxon>
        <taxon>Methanolobus</taxon>
    </lineage>
</organism>
<protein>
    <submittedName>
        <fullName evidence="2">Uncharacterized protein</fullName>
    </submittedName>
</protein>
<accession>A0A7D5I382</accession>
<sequence length="173" mass="19089">MKNVWRSDLAVSSVIGISIILAISLLSIGLMLLYTSPVISETQEMAKSQKIEQAFTVLDSRTSKASLGESPLQTTSLSLMGENVEVQGNSDSYNESRMMIIFLSSDSSWYSSFYPQRGTWGSWKNYDHYPDFSGLNASMGTVRYYSGDRVIAYEGGGVWSRYSDGGTIMISPP</sequence>